<evidence type="ECO:0000256" key="1">
    <source>
        <dbReference type="SAM" id="SignalP"/>
    </source>
</evidence>
<sequence>MAAGKFVVLMVMVLLMVEGSRAMTLCGMNDQGLEACKPSVTQPNPVDPSPECCKALKGADLTCLCSYKNSVWLGSLGIDPKLALDLPPKCKLQMPSFQKSMKLLSHVDVKMFANLVSVLC</sequence>
<dbReference type="SMART" id="SM00499">
    <property type="entry name" value="AAI"/>
    <property type="match status" value="1"/>
</dbReference>
<feature type="chain" id="PRO_5035203593" description="Bifunctional inhibitor/plant lipid transfer protein/seed storage helical domain-containing protein" evidence="1">
    <location>
        <begin position="23"/>
        <end position="120"/>
    </location>
</feature>
<dbReference type="OrthoDB" id="643149at2759"/>
<dbReference type="GO" id="GO:0009627">
    <property type="term" value="P:systemic acquired resistance"/>
    <property type="evidence" value="ECO:0007669"/>
    <property type="project" value="InterPro"/>
</dbReference>
<dbReference type="AlphaFoldDB" id="A0A8J5Z5A3"/>
<dbReference type="Gene3D" id="1.10.110.10">
    <property type="entry name" value="Plant lipid-transfer and hydrophobic proteins"/>
    <property type="match status" value="1"/>
</dbReference>
<evidence type="ECO:0000259" key="2">
    <source>
        <dbReference type="SMART" id="SM00499"/>
    </source>
</evidence>
<keyword evidence="4" id="KW-1185">Reference proteome</keyword>
<dbReference type="GO" id="GO:0005504">
    <property type="term" value="F:fatty acid binding"/>
    <property type="evidence" value="ECO:0007669"/>
    <property type="project" value="InterPro"/>
</dbReference>
<accession>A0A8J5Z5A3</accession>
<dbReference type="InterPro" id="IPR016140">
    <property type="entry name" value="Bifunc_inhib/LTP/seed_store"/>
</dbReference>
<gene>
    <name evidence="3" type="ORF">CXB51_017194</name>
</gene>
<dbReference type="EMBL" id="JAHUZN010000007">
    <property type="protein sequence ID" value="KAG8489145.1"/>
    <property type="molecule type" value="Genomic_DNA"/>
</dbReference>
<dbReference type="Proteomes" id="UP000701853">
    <property type="component" value="Chromosome 7"/>
</dbReference>
<evidence type="ECO:0000313" key="3">
    <source>
        <dbReference type="EMBL" id="KAG8489145.1"/>
    </source>
</evidence>
<name>A0A8J5Z5A3_9ROSI</name>
<proteinExistence type="predicted"/>
<comment type="caution">
    <text evidence="3">The sequence shown here is derived from an EMBL/GenBank/DDBJ whole genome shotgun (WGS) entry which is preliminary data.</text>
</comment>
<dbReference type="SUPFAM" id="SSF47699">
    <property type="entry name" value="Bifunctional inhibitor/lipid-transfer protein/seed storage 2S albumin"/>
    <property type="match status" value="1"/>
</dbReference>
<evidence type="ECO:0000313" key="4">
    <source>
        <dbReference type="Proteomes" id="UP000701853"/>
    </source>
</evidence>
<protein>
    <recommendedName>
        <fullName evidence="2">Bifunctional inhibitor/plant lipid transfer protein/seed storage helical domain-containing protein</fullName>
    </recommendedName>
</protein>
<reference evidence="3 4" key="1">
    <citation type="journal article" date="2021" name="bioRxiv">
        <title>The Gossypium anomalum genome as a resource for cotton improvement and evolutionary analysis of hybrid incompatibility.</title>
        <authorList>
            <person name="Grover C.E."/>
            <person name="Yuan D."/>
            <person name="Arick M.A."/>
            <person name="Miller E.R."/>
            <person name="Hu G."/>
            <person name="Peterson D.G."/>
            <person name="Wendel J.F."/>
            <person name="Udall J.A."/>
        </authorList>
    </citation>
    <scope>NUCLEOTIDE SEQUENCE [LARGE SCALE GENOMIC DNA]</scope>
    <source>
        <strain evidence="3">JFW-Udall</strain>
        <tissue evidence="3">Leaf</tissue>
    </source>
</reference>
<dbReference type="InterPro" id="IPR044741">
    <property type="entry name" value="NsLTP-like"/>
</dbReference>
<dbReference type="CDD" id="cd04660">
    <property type="entry name" value="nsLTP_like"/>
    <property type="match status" value="1"/>
</dbReference>
<feature type="signal peptide" evidence="1">
    <location>
        <begin position="1"/>
        <end position="22"/>
    </location>
</feature>
<dbReference type="InterPro" id="IPR036312">
    <property type="entry name" value="Bifun_inhib/LTP/seed_sf"/>
</dbReference>
<dbReference type="PANTHER" id="PTHR33122">
    <property type="entry name" value="LIPID BINDING PROTEIN-RELATED"/>
    <property type="match status" value="1"/>
</dbReference>
<keyword evidence="1" id="KW-0732">Signal</keyword>
<feature type="domain" description="Bifunctional inhibitor/plant lipid transfer protein/seed storage helical" evidence="2">
    <location>
        <begin position="26"/>
        <end position="97"/>
    </location>
</feature>
<dbReference type="PANTHER" id="PTHR33122:SF60">
    <property type="entry name" value="LIPID-TRANSFER PROTEIN DIR1-RELATED"/>
    <property type="match status" value="1"/>
</dbReference>
<dbReference type="InterPro" id="IPR039265">
    <property type="entry name" value="DIR1-like"/>
</dbReference>
<dbReference type="Pfam" id="PF14368">
    <property type="entry name" value="LTP_2"/>
    <property type="match status" value="1"/>
</dbReference>
<organism evidence="3 4">
    <name type="scientific">Gossypium anomalum</name>
    <dbReference type="NCBI Taxonomy" id="47600"/>
    <lineage>
        <taxon>Eukaryota</taxon>
        <taxon>Viridiplantae</taxon>
        <taxon>Streptophyta</taxon>
        <taxon>Embryophyta</taxon>
        <taxon>Tracheophyta</taxon>
        <taxon>Spermatophyta</taxon>
        <taxon>Magnoliopsida</taxon>
        <taxon>eudicotyledons</taxon>
        <taxon>Gunneridae</taxon>
        <taxon>Pentapetalae</taxon>
        <taxon>rosids</taxon>
        <taxon>malvids</taxon>
        <taxon>Malvales</taxon>
        <taxon>Malvaceae</taxon>
        <taxon>Malvoideae</taxon>
        <taxon>Gossypium</taxon>
    </lineage>
</organism>